<feature type="non-terminal residue" evidence="1">
    <location>
        <position position="68"/>
    </location>
</feature>
<reference evidence="1" key="1">
    <citation type="submission" date="2019-12" db="EMBL/GenBank/DDBJ databases">
        <authorList>
            <person name="Scholes J."/>
        </authorList>
    </citation>
    <scope>NUCLEOTIDE SEQUENCE</scope>
</reference>
<keyword evidence="2" id="KW-1185">Reference proteome</keyword>
<protein>
    <submittedName>
        <fullName evidence="1">Uncharacterized protein</fullName>
    </submittedName>
</protein>
<feature type="non-terminal residue" evidence="1">
    <location>
        <position position="1"/>
    </location>
</feature>
<comment type="caution">
    <text evidence="1">The sequence shown here is derived from an EMBL/GenBank/DDBJ whole genome shotgun (WGS) entry which is preliminary data.</text>
</comment>
<sequence>RLSSVRNFSSNFVKSPLSAYINIMIHIHTRDILVNLTYISRRSTMQNLGSSSIRVRARALKLDSSSVK</sequence>
<evidence type="ECO:0000313" key="2">
    <source>
        <dbReference type="Proteomes" id="UP001153555"/>
    </source>
</evidence>
<name>A0A9N7NB45_STRHE</name>
<accession>A0A9N7NB45</accession>
<dbReference type="AlphaFoldDB" id="A0A9N7NB45"/>
<dbReference type="Proteomes" id="UP001153555">
    <property type="component" value="Unassembled WGS sequence"/>
</dbReference>
<proteinExistence type="predicted"/>
<dbReference type="EMBL" id="CACSLK010027751">
    <property type="protein sequence ID" value="CAA0827234.1"/>
    <property type="molecule type" value="Genomic_DNA"/>
</dbReference>
<organism evidence="1 2">
    <name type="scientific">Striga hermonthica</name>
    <name type="common">Purple witchweed</name>
    <name type="synonym">Buchnera hermonthica</name>
    <dbReference type="NCBI Taxonomy" id="68872"/>
    <lineage>
        <taxon>Eukaryota</taxon>
        <taxon>Viridiplantae</taxon>
        <taxon>Streptophyta</taxon>
        <taxon>Embryophyta</taxon>
        <taxon>Tracheophyta</taxon>
        <taxon>Spermatophyta</taxon>
        <taxon>Magnoliopsida</taxon>
        <taxon>eudicotyledons</taxon>
        <taxon>Gunneridae</taxon>
        <taxon>Pentapetalae</taxon>
        <taxon>asterids</taxon>
        <taxon>lamiids</taxon>
        <taxon>Lamiales</taxon>
        <taxon>Orobanchaceae</taxon>
        <taxon>Buchnereae</taxon>
        <taxon>Striga</taxon>
    </lineage>
</organism>
<evidence type="ECO:0000313" key="1">
    <source>
        <dbReference type="EMBL" id="CAA0827234.1"/>
    </source>
</evidence>
<gene>
    <name evidence="1" type="ORF">SHERM_22929</name>
</gene>